<feature type="domain" description="Fatty acid desaturase" evidence="14">
    <location>
        <begin position="337"/>
        <end position="533"/>
    </location>
</feature>
<feature type="domain" description="Fatty acid desaturase" evidence="14">
    <location>
        <begin position="80"/>
        <end position="284"/>
    </location>
</feature>
<evidence type="ECO:0000256" key="4">
    <source>
        <dbReference type="ARBA" id="ARBA00022692"/>
    </source>
</evidence>
<dbReference type="GO" id="GO:0005789">
    <property type="term" value="C:endoplasmic reticulum membrane"/>
    <property type="evidence" value="ECO:0007669"/>
    <property type="project" value="TreeGrafter"/>
</dbReference>
<evidence type="ECO:0000256" key="7">
    <source>
        <dbReference type="ARBA" id="ARBA00023002"/>
    </source>
</evidence>
<comment type="similarity">
    <text evidence="2 12">Belongs to the fatty acid desaturase type 1 family.</text>
</comment>
<dbReference type="PRINTS" id="PR00075">
    <property type="entry name" value="FACDDSATRASE"/>
</dbReference>
<evidence type="ECO:0000256" key="12">
    <source>
        <dbReference type="RuleBase" id="RU000581"/>
    </source>
</evidence>
<evidence type="ECO:0000256" key="10">
    <source>
        <dbReference type="ARBA" id="ARBA00023136"/>
    </source>
</evidence>
<keyword evidence="8" id="KW-0408">Iron</keyword>
<feature type="transmembrane region" description="Helical" evidence="13">
    <location>
        <begin position="199"/>
        <end position="217"/>
    </location>
</feature>
<comment type="cofactor">
    <cofactor evidence="12">
        <name>Fe(2+)</name>
        <dbReference type="ChEBI" id="CHEBI:29033"/>
    </cofactor>
</comment>
<dbReference type="PANTHER" id="PTHR11351">
    <property type="entry name" value="ACYL-COA DESATURASE"/>
    <property type="match status" value="1"/>
</dbReference>
<organism evidence="15 16">
    <name type="scientific">Microctonus aethiopoides</name>
    <dbReference type="NCBI Taxonomy" id="144406"/>
    <lineage>
        <taxon>Eukaryota</taxon>
        <taxon>Metazoa</taxon>
        <taxon>Ecdysozoa</taxon>
        <taxon>Arthropoda</taxon>
        <taxon>Hexapoda</taxon>
        <taxon>Insecta</taxon>
        <taxon>Pterygota</taxon>
        <taxon>Neoptera</taxon>
        <taxon>Endopterygota</taxon>
        <taxon>Hymenoptera</taxon>
        <taxon>Apocrita</taxon>
        <taxon>Ichneumonoidea</taxon>
        <taxon>Braconidae</taxon>
        <taxon>Euphorinae</taxon>
        <taxon>Microctonus</taxon>
    </lineage>
</organism>
<keyword evidence="16" id="KW-1185">Reference proteome</keyword>
<feature type="transmembrane region" description="Helical" evidence="13">
    <location>
        <begin position="50"/>
        <end position="73"/>
    </location>
</feature>
<comment type="domain">
    <text evidence="12">The histidine box domains are involved in binding the catalytic metal ions.</text>
</comment>
<feature type="transmembrane region" description="Helical" evidence="13">
    <location>
        <begin position="445"/>
        <end position="465"/>
    </location>
</feature>
<keyword evidence="10 13" id="KW-0472">Membrane</keyword>
<evidence type="ECO:0000256" key="1">
    <source>
        <dbReference type="ARBA" id="ARBA00004141"/>
    </source>
</evidence>
<reference evidence="15" key="2">
    <citation type="submission" date="2023-03" db="EMBL/GenBank/DDBJ databases">
        <authorList>
            <person name="Inwood S.N."/>
            <person name="Skelly J.G."/>
            <person name="Guhlin J."/>
            <person name="Harrop T.W.R."/>
            <person name="Goldson S.G."/>
            <person name="Dearden P.K."/>
        </authorList>
    </citation>
    <scope>NUCLEOTIDE SEQUENCE</scope>
    <source>
        <strain evidence="15">Irish</strain>
        <tissue evidence="15">Whole body</tissue>
    </source>
</reference>
<feature type="transmembrane region" description="Helical" evidence="13">
    <location>
        <begin position="471"/>
        <end position="492"/>
    </location>
</feature>
<dbReference type="PANTHER" id="PTHR11351:SF31">
    <property type="entry name" value="DESATURASE 1, ISOFORM A-RELATED"/>
    <property type="match status" value="1"/>
</dbReference>
<evidence type="ECO:0000256" key="9">
    <source>
        <dbReference type="ARBA" id="ARBA00023098"/>
    </source>
</evidence>
<proteinExistence type="inferred from homology"/>
<accession>A0AA39KJY8</accession>
<comment type="subcellular location">
    <subcellularLocation>
        <location evidence="1">Membrane</location>
        <topology evidence="1">Multi-pass membrane protein</topology>
    </subcellularLocation>
</comment>
<feature type="transmembrane region" description="Helical" evidence="13">
    <location>
        <begin position="292"/>
        <end position="312"/>
    </location>
</feature>
<dbReference type="Proteomes" id="UP001168990">
    <property type="component" value="Unassembled WGS sequence"/>
</dbReference>
<evidence type="ECO:0000256" key="11">
    <source>
        <dbReference type="ARBA" id="ARBA00023160"/>
    </source>
</evidence>
<feature type="transmembrane region" description="Helical" evidence="13">
    <location>
        <begin position="111"/>
        <end position="129"/>
    </location>
</feature>
<dbReference type="CDD" id="cd03505">
    <property type="entry name" value="Delta9-FADS-like"/>
    <property type="match status" value="2"/>
</dbReference>
<keyword evidence="11 12" id="KW-0275">Fatty acid biosynthesis</keyword>
<evidence type="ECO:0000256" key="8">
    <source>
        <dbReference type="ARBA" id="ARBA00023004"/>
    </source>
</evidence>
<feature type="transmembrane region" description="Helical" evidence="13">
    <location>
        <begin position="333"/>
        <end position="352"/>
    </location>
</feature>
<reference evidence="15" key="1">
    <citation type="journal article" date="2023" name="bioRxiv">
        <title>Scaffold-level genome assemblies of two parasitoid biocontrol wasps reveal the parthenogenesis mechanism and an associated novel virus.</title>
        <authorList>
            <person name="Inwood S."/>
            <person name="Skelly J."/>
            <person name="Guhlin J."/>
            <person name="Harrop T."/>
            <person name="Goldson S."/>
            <person name="Dearden P."/>
        </authorList>
    </citation>
    <scope>NUCLEOTIDE SEQUENCE</scope>
    <source>
        <strain evidence="15">Irish</strain>
        <tissue evidence="15">Whole body</tissue>
    </source>
</reference>
<dbReference type="GO" id="GO:0004768">
    <property type="term" value="F:stearoyl-CoA 9-desaturase activity"/>
    <property type="evidence" value="ECO:0007669"/>
    <property type="project" value="TreeGrafter"/>
</dbReference>
<dbReference type="AlphaFoldDB" id="A0AA39KJY8"/>
<keyword evidence="5" id="KW-0276">Fatty acid metabolism</keyword>
<dbReference type="EMBL" id="JAQQBS010001422">
    <property type="protein sequence ID" value="KAK0164229.1"/>
    <property type="molecule type" value="Genomic_DNA"/>
</dbReference>
<evidence type="ECO:0000313" key="15">
    <source>
        <dbReference type="EMBL" id="KAK0164229.1"/>
    </source>
</evidence>
<dbReference type="InterPro" id="IPR005804">
    <property type="entry name" value="FA_desaturase_dom"/>
</dbReference>
<comment type="caution">
    <text evidence="15">The sequence shown here is derived from an EMBL/GenBank/DDBJ whole genome shotgun (WGS) entry which is preliminary data.</text>
</comment>
<evidence type="ECO:0000256" key="6">
    <source>
        <dbReference type="ARBA" id="ARBA00022989"/>
    </source>
</evidence>
<evidence type="ECO:0000313" key="16">
    <source>
        <dbReference type="Proteomes" id="UP001168990"/>
    </source>
</evidence>
<evidence type="ECO:0000256" key="13">
    <source>
        <dbReference type="SAM" id="Phobius"/>
    </source>
</evidence>
<name>A0AA39KJY8_9HYME</name>
<evidence type="ECO:0000256" key="5">
    <source>
        <dbReference type="ARBA" id="ARBA00022832"/>
    </source>
</evidence>
<keyword evidence="4 12" id="KW-0812">Transmembrane</keyword>
<sequence>MVESRVKIMSSNIPDSSWRDKEFNEKEQIIATEIKSKKKKRWFEFETKPVWWNIIVLTTLHIFSLYSIVTFPYLNHKILFLWTLIVAAFSGIGVTAGVHRFWTHRTYKAKFPLQIILAILYATAGMNSIRDWVRDHRIHHKYTETNADPHNSNRGFWFAHVGWLMMKKNSDVHKYGGKIDMNDIHNDPVVCFFDKHFKLLKILFCYVIPVVIPVYLFKQDLMMSIVSQIFIRYPMVLNGTWAVNSFAHMFGDRPYDSNIRPSQNLGVSLMSMGEGWHNYHHVFPWDYKASEFGNIITNPTTIFINFFAKIGWAYDLKEASKECIIRTIENRAYLLYVASGIGITAGAHRLWSHRAYKAKLPLKIILLIFNTLAFQNSIYEWSRDHRVHHKYSETDADPHNANRGFFFSHVGWLLCKKHPDVKQKGAGIDMSDLLDDPIVAFQHKYYMILMPLICFILPAIPPVYFWNETYLNAYFVPVLFRYVWVLHMTWLVNSAAHFFGGKPYDKYINPAENKLVAIGALGEGWHNYHHVFPWDYKAAELGDYRFNYTTAFIDFFSRIGWAYDLKTVSSDMMKQRVQRTGDGTHNVWGWGDKDQTNDEREDAIIINNHAKSQ</sequence>
<evidence type="ECO:0000259" key="14">
    <source>
        <dbReference type="Pfam" id="PF00487"/>
    </source>
</evidence>
<protein>
    <recommendedName>
        <fullName evidence="14">Fatty acid desaturase domain-containing protein</fullName>
    </recommendedName>
</protein>
<evidence type="ECO:0000256" key="3">
    <source>
        <dbReference type="ARBA" id="ARBA00022516"/>
    </source>
</evidence>
<dbReference type="InterPro" id="IPR015876">
    <property type="entry name" value="Acyl-CoA_DS"/>
</dbReference>
<keyword evidence="7 12" id="KW-0560">Oxidoreductase</keyword>
<keyword evidence="9" id="KW-0443">Lipid metabolism</keyword>
<gene>
    <name evidence="15" type="ORF">PV328_002881</name>
</gene>
<feature type="transmembrane region" description="Helical" evidence="13">
    <location>
        <begin position="229"/>
        <end position="250"/>
    </location>
</feature>
<dbReference type="GO" id="GO:0005506">
    <property type="term" value="F:iron ion binding"/>
    <property type="evidence" value="ECO:0007669"/>
    <property type="project" value="TreeGrafter"/>
</dbReference>
<dbReference type="Pfam" id="PF00487">
    <property type="entry name" value="FA_desaturase"/>
    <property type="match status" value="2"/>
</dbReference>
<evidence type="ECO:0000256" key="2">
    <source>
        <dbReference type="ARBA" id="ARBA00009295"/>
    </source>
</evidence>
<keyword evidence="6 13" id="KW-1133">Transmembrane helix</keyword>
<keyword evidence="3 12" id="KW-0444">Lipid biosynthesis</keyword>
<feature type="transmembrane region" description="Helical" evidence="13">
    <location>
        <begin position="79"/>
        <end position="99"/>
    </location>
</feature>
<dbReference type="GO" id="GO:0006636">
    <property type="term" value="P:unsaturated fatty acid biosynthetic process"/>
    <property type="evidence" value="ECO:0007669"/>
    <property type="project" value="TreeGrafter"/>
</dbReference>